<feature type="region of interest" description="Disordered" evidence="1">
    <location>
        <begin position="73"/>
        <end position="94"/>
    </location>
</feature>
<sequence length="94" mass="10952">MLRLGWLLSLRPTFFGSNLNGMPRRRKRQEQYCAGRQIYIGMWRKLDRLLIPRTEASFVGRQSNLLVRARPCSRLSTSSRNHNKHTSSYSGEAL</sequence>
<evidence type="ECO:0008006" key="4">
    <source>
        <dbReference type="Google" id="ProtNLM"/>
    </source>
</evidence>
<dbReference type="AlphaFoldDB" id="A0ABD1Z658"/>
<keyword evidence="3" id="KW-1185">Reference proteome</keyword>
<evidence type="ECO:0000313" key="2">
    <source>
        <dbReference type="EMBL" id="KAL2642217.1"/>
    </source>
</evidence>
<gene>
    <name evidence="2" type="ORF">R1flu_009804</name>
</gene>
<organism evidence="2 3">
    <name type="scientific">Riccia fluitans</name>
    <dbReference type="NCBI Taxonomy" id="41844"/>
    <lineage>
        <taxon>Eukaryota</taxon>
        <taxon>Viridiplantae</taxon>
        <taxon>Streptophyta</taxon>
        <taxon>Embryophyta</taxon>
        <taxon>Marchantiophyta</taxon>
        <taxon>Marchantiopsida</taxon>
        <taxon>Marchantiidae</taxon>
        <taxon>Marchantiales</taxon>
        <taxon>Ricciaceae</taxon>
        <taxon>Riccia</taxon>
    </lineage>
</organism>
<proteinExistence type="predicted"/>
<accession>A0ABD1Z658</accession>
<name>A0ABD1Z658_9MARC</name>
<dbReference type="Proteomes" id="UP001605036">
    <property type="component" value="Unassembled WGS sequence"/>
</dbReference>
<comment type="caution">
    <text evidence="2">The sequence shown here is derived from an EMBL/GenBank/DDBJ whole genome shotgun (WGS) entry which is preliminary data.</text>
</comment>
<evidence type="ECO:0000313" key="3">
    <source>
        <dbReference type="Proteomes" id="UP001605036"/>
    </source>
</evidence>
<evidence type="ECO:0000256" key="1">
    <source>
        <dbReference type="SAM" id="MobiDB-lite"/>
    </source>
</evidence>
<dbReference type="EMBL" id="JBHFFA010000002">
    <property type="protein sequence ID" value="KAL2642217.1"/>
    <property type="molecule type" value="Genomic_DNA"/>
</dbReference>
<protein>
    <recommendedName>
        <fullName evidence="4">Secreted protein</fullName>
    </recommendedName>
</protein>
<reference evidence="2 3" key="1">
    <citation type="submission" date="2024-09" db="EMBL/GenBank/DDBJ databases">
        <title>Chromosome-scale assembly of Riccia fluitans.</title>
        <authorList>
            <person name="Paukszto L."/>
            <person name="Sawicki J."/>
            <person name="Karawczyk K."/>
            <person name="Piernik-Szablinska J."/>
            <person name="Szczecinska M."/>
            <person name="Mazdziarz M."/>
        </authorList>
    </citation>
    <scope>NUCLEOTIDE SEQUENCE [LARGE SCALE GENOMIC DNA]</scope>
    <source>
        <strain evidence="2">Rf_01</strain>
        <tissue evidence="2">Aerial parts of the thallus</tissue>
    </source>
</reference>
<feature type="compositionally biased region" description="Polar residues" evidence="1">
    <location>
        <begin position="74"/>
        <end position="94"/>
    </location>
</feature>